<dbReference type="GO" id="GO:0051213">
    <property type="term" value="F:dioxygenase activity"/>
    <property type="evidence" value="ECO:0007669"/>
    <property type="project" value="UniProtKB-KW"/>
</dbReference>
<dbReference type="InterPro" id="IPR004360">
    <property type="entry name" value="Glyas_Fos-R_dOase_dom"/>
</dbReference>
<dbReference type="RefSeq" id="WP_106607895.1">
    <property type="nucleotide sequence ID" value="NZ_PYGJ01000003.1"/>
</dbReference>
<dbReference type="CDD" id="cd06587">
    <property type="entry name" value="VOC"/>
    <property type="match status" value="1"/>
</dbReference>
<dbReference type="Proteomes" id="UP000240418">
    <property type="component" value="Unassembled WGS sequence"/>
</dbReference>
<sequence>MSVVSLENTITLAISVKDRHASANWYSEMLGFEVLHHFDEAGWSEMLTKTAGVTLGLGEQVEPTPGNSVPVFGIGDIATARRDLEAAGVKFDGETETVEGMVSTATFFDPDGNAMMLAQDLSGGT</sequence>
<gene>
    <name evidence="2" type="ORF">CLV88_103363</name>
</gene>
<keyword evidence="2" id="KW-0223">Dioxygenase</keyword>
<comment type="caution">
    <text evidence="2">The sequence shown here is derived from an EMBL/GenBank/DDBJ whole genome shotgun (WGS) entry which is preliminary data.</text>
</comment>
<dbReference type="SUPFAM" id="SSF54593">
    <property type="entry name" value="Glyoxalase/Bleomycin resistance protein/Dihydroxybiphenyl dioxygenase"/>
    <property type="match status" value="1"/>
</dbReference>
<evidence type="ECO:0000313" key="3">
    <source>
        <dbReference type="Proteomes" id="UP000240418"/>
    </source>
</evidence>
<dbReference type="Gene3D" id="3.10.180.10">
    <property type="entry name" value="2,3-Dihydroxybiphenyl 1,2-Dioxygenase, domain 1"/>
    <property type="match status" value="1"/>
</dbReference>
<dbReference type="OrthoDB" id="2453533at2"/>
<proteinExistence type="predicted"/>
<keyword evidence="3" id="KW-1185">Reference proteome</keyword>
<dbReference type="Pfam" id="PF00903">
    <property type="entry name" value="Glyoxalase"/>
    <property type="match status" value="1"/>
</dbReference>
<dbReference type="InterPro" id="IPR029068">
    <property type="entry name" value="Glyas_Bleomycin-R_OHBP_Dase"/>
</dbReference>
<feature type="domain" description="VOC" evidence="1">
    <location>
        <begin position="5"/>
        <end position="120"/>
    </location>
</feature>
<dbReference type="InterPro" id="IPR037523">
    <property type="entry name" value="VOC_core"/>
</dbReference>
<reference evidence="2 3" key="1">
    <citation type="submission" date="2018-03" db="EMBL/GenBank/DDBJ databases">
        <title>Genomic Encyclopedia of Archaeal and Bacterial Type Strains, Phase II (KMG-II): from individual species to whole genera.</title>
        <authorList>
            <person name="Goeker M."/>
        </authorList>
    </citation>
    <scope>NUCLEOTIDE SEQUENCE [LARGE SCALE GENOMIC DNA]</scope>
    <source>
        <strain evidence="2 3">DSM 100673</strain>
    </source>
</reference>
<dbReference type="EMBL" id="PYGJ01000003">
    <property type="protein sequence ID" value="PSL20713.1"/>
    <property type="molecule type" value="Genomic_DNA"/>
</dbReference>
<evidence type="ECO:0000259" key="1">
    <source>
        <dbReference type="PROSITE" id="PS51819"/>
    </source>
</evidence>
<dbReference type="AlphaFoldDB" id="A0A2P8FG70"/>
<organism evidence="2 3">
    <name type="scientific">Shimia abyssi</name>
    <dbReference type="NCBI Taxonomy" id="1662395"/>
    <lineage>
        <taxon>Bacteria</taxon>
        <taxon>Pseudomonadati</taxon>
        <taxon>Pseudomonadota</taxon>
        <taxon>Alphaproteobacteria</taxon>
        <taxon>Rhodobacterales</taxon>
        <taxon>Roseobacteraceae</taxon>
    </lineage>
</organism>
<protein>
    <submittedName>
        <fullName evidence="2">Glyoxalase/bleomycin resistance protein/dioxygenase superfamily protein</fullName>
    </submittedName>
</protein>
<evidence type="ECO:0000313" key="2">
    <source>
        <dbReference type="EMBL" id="PSL20713.1"/>
    </source>
</evidence>
<name>A0A2P8FG70_9RHOB</name>
<accession>A0A2P8FG70</accession>
<keyword evidence="2" id="KW-0560">Oxidoreductase</keyword>
<dbReference type="PROSITE" id="PS51819">
    <property type="entry name" value="VOC"/>
    <property type="match status" value="1"/>
</dbReference>